<evidence type="ECO:0000313" key="5">
    <source>
        <dbReference type="Proteomes" id="UP001152872"/>
    </source>
</evidence>
<evidence type="ECO:0000259" key="2">
    <source>
        <dbReference type="Pfam" id="PF18991"/>
    </source>
</evidence>
<reference evidence="4" key="1">
    <citation type="submission" date="2019-05" db="EMBL/GenBank/DDBJ databases">
        <title>Whole genome sequencing of Pseudanabaena catenata USMAC16.</title>
        <authorList>
            <person name="Khan Z."/>
            <person name="Omar W.M."/>
            <person name="Convey P."/>
            <person name="Merican F."/>
            <person name="Najimudin N."/>
        </authorList>
    </citation>
    <scope>NUCLEOTIDE SEQUENCE</scope>
    <source>
        <strain evidence="4">USMAC16</strain>
    </source>
</reference>
<accession>A0A9X4M9N9</accession>
<comment type="caution">
    <text evidence="4">The sequence shown here is derived from an EMBL/GenBank/DDBJ whole genome shotgun (WGS) entry which is preliminary data.</text>
</comment>
<protein>
    <submittedName>
        <fullName evidence="4">DUF5724 domain-containing protein</fullName>
    </submittedName>
</protein>
<evidence type="ECO:0000259" key="1">
    <source>
        <dbReference type="Pfam" id="PF13569"/>
    </source>
</evidence>
<gene>
    <name evidence="4" type="ORF">FEV09_18130</name>
</gene>
<feature type="domain" description="DUF5724" evidence="2">
    <location>
        <begin position="64"/>
        <end position="1277"/>
    </location>
</feature>
<proteinExistence type="predicted"/>
<dbReference type="InterPro" id="IPR043782">
    <property type="entry name" value="DUF5724"/>
</dbReference>
<feature type="domain" description="DUF4132" evidence="1">
    <location>
        <begin position="1317"/>
        <end position="1490"/>
    </location>
</feature>
<dbReference type="InterPro" id="IPR025406">
    <property type="entry name" value="DUF4132"/>
</dbReference>
<dbReference type="Pfam" id="PF18991">
    <property type="entry name" value="DUF5724"/>
    <property type="match status" value="1"/>
</dbReference>
<dbReference type="RefSeq" id="WP_009628640.1">
    <property type="nucleotide sequence ID" value="NZ_VBTY01000188.1"/>
</dbReference>
<dbReference type="SUPFAM" id="SSF48371">
    <property type="entry name" value="ARM repeat"/>
    <property type="match status" value="1"/>
</dbReference>
<name>A0A9X4M9N9_9CYAN</name>
<sequence>MLKREQASQELQKFFSTPEIWLERHQTAIASLPDSLREIAWALLRRDRHGLYCQNWEELAKSANRLGEVNATERYQIFEALCPLIAKYVEAGWQLHQRLPYQNSYQRQPFRLSSSIIPATLVNWVQSILNIVQHYEQDIAWYAVWVAYIYQYTDIGILFAAAIEAEDEHSEEILKILLDSARGEHPIAAMGNHVVRSLLIVNRPDCWTFVENLLLAAQRQEGLRQTILEAIAQAHPQAFRRMVRLILEQDLIRFSATIRAVDQWFGFGWTVEQKKIAERSLRQLLGFLEDESLRQSGLESADPQEVYLCLWAIAFENAEAAIAPATLLLQHSQVEVRFVAAFLLNQLHLDSTKQALLPIFEDRDLRVAAQAFQGIQNSILNTIQIDSNRINNDLFERLEAFLQRIPANEKKLQPLVWEWMLLSLNRSQVIRTLNDHLGDRSPRRMIPYLSEMDVWLRVQVIQLLIKEQPWDDEVQGQVFAAMRDRSSHLREQIFNLLKPYALNSELIVKMEGLLTRKGSDLRRGVLNLILNQADNDVLISSDRLLNSKDAGQRISGLELLDEMIRAKRLSDDCYRKVEAYRQRPKLTAAEVELLQKFSEPEKQQTATLENGLGLFDPSQRTPAIPPEFPDREIVLVSEAAKNILRSLDDLIHEYRNVPVKLRGWDGTEGEEQLLGNLHWLSFPSPDISHEENLANLPLAEVWQEWWQNRSPELRDADGYELLRAIASLPRQGHENLFQDYSFFRNHFLNDQSPKWVRDCQRILVIEVQGLNYSSLVKCALKWLLFLYPLEGAVDFILDATQFSLATIHQTVLQSLGSSPEQYPDQYIDDWRENNQFTAWLLFAFQYHNSCPSEWTLAQTRRLWQLLRWIDEPFGTVPRYLKNEGNGSYQVLPISNQSEGQIKRCRPNLIQMIFAFKANAVTEADLLDFLVGERLENYYCFRELRTLTQRSGTLTADNRTRNEFSSLPEPDYQYLLELVDRCRSRIVEIECDRGDLPTPATEAALSLQSVLGIAPVIKLLQNLGKEQFIRGWSYDHASKAAVFSHLIRVSFPLPTDTPELFAQQFTASGLTNRKAIELAVYAPQWARYVGHLLESPAFAEAVWWFHAHTKDSHWQVEQSIREGWSAQVGEHTPLTSQDLVDGAVDVAWFWRAYRAMTPAQWEEIHEAAKFAAGGQGHTRARLFADAMLGQIEKSATIDRIQTKRHQDSVRALGLIPLESENREADILQRYEVIQEFMQGTKQFGSQRQASEKLAARIALENLSRTAGYADPQRLEWAMEAKAIADLVEGAVTVTEGDVSVSLSLDALGAPNLTIVKKGKPQKTIPATLKKNTEIMGLQERKQKLTKQASRMRLSLEQSMCRGDRFTGAELQQLLIHPILRPMLQQLIFVGETAIGYPQDSRLRKHDSTYIQLNSADLVRIAHPADLVKTGEWHLWQQECFHAERSQPFKQIFRELYLPIPTEETEQKGSRRYAGHQVNPRQALALFGQRGWVANSYDYESSIHRIFYDQDIYVSVETDSGWTTPAEVEGLTIDAVYFSQRSRNTSLKLDQVPAIVFSEVMRDLDLVVSVAHQGGVDPEASASTVEMRSALIRETNRLLKLTNVNLQNNYALIEGELGSYSVHLGSGVVHRQPGGSLCIVPVHSQHRGRLFLPFADDDPKTAEIISKILLLAKDKEIKDPTILQQLL</sequence>
<organism evidence="4 5">
    <name type="scientific">Pseudanabaena catenata USMAC16</name>
    <dbReference type="NCBI Taxonomy" id="1855837"/>
    <lineage>
        <taxon>Bacteria</taxon>
        <taxon>Bacillati</taxon>
        <taxon>Cyanobacteriota</taxon>
        <taxon>Cyanophyceae</taxon>
        <taxon>Pseudanabaenales</taxon>
        <taxon>Pseudanabaenaceae</taxon>
        <taxon>Pseudanabaena</taxon>
    </lineage>
</organism>
<evidence type="ECO:0000259" key="3">
    <source>
        <dbReference type="Pfam" id="PF24879"/>
    </source>
</evidence>
<keyword evidence="5" id="KW-1185">Reference proteome</keyword>
<dbReference type="Proteomes" id="UP001152872">
    <property type="component" value="Unassembled WGS sequence"/>
</dbReference>
<evidence type="ECO:0000313" key="4">
    <source>
        <dbReference type="EMBL" id="MDG3496461.1"/>
    </source>
</evidence>
<dbReference type="InterPro" id="IPR056639">
    <property type="entry name" value="DUF7737"/>
</dbReference>
<feature type="domain" description="DUF7737" evidence="3">
    <location>
        <begin position="1583"/>
        <end position="1684"/>
    </location>
</feature>
<dbReference type="Pfam" id="PF24879">
    <property type="entry name" value="DUF7737"/>
    <property type="match status" value="1"/>
</dbReference>
<dbReference type="Pfam" id="PF13569">
    <property type="entry name" value="DUF4132"/>
    <property type="match status" value="1"/>
</dbReference>
<dbReference type="InterPro" id="IPR016024">
    <property type="entry name" value="ARM-type_fold"/>
</dbReference>
<dbReference type="EMBL" id="VBTY01000188">
    <property type="protein sequence ID" value="MDG3496461.1"/>
    <property type="molecule type" value="Genomic_DNA"/>
</dbReference>